<organism evidence="6 7">
    <name type="scientific">Salipiger mangrovisoli</name>
    <dbReference type="NCBI Taxonomy" id="2865933"/>
    <lineage>
        <taxon>Bacteria</taxon>
        <taxon>Pseudomonadati</taxon>
        <taxon>Pseudomonadota</taxon>
        <taxon>Alphaproteobacteria</taxon>
        <taxon>Rhodobacterales</taxon>
        <taxon>Roseobacteraceae</taxon>
        <taxon>Salipiger</taxon>
    </lineage>
</organism>
<evidence type="ECO:0000256" key="1">
    <source>
        <dbReference type="ARBA" id="ARBA00005495"/>
    </source>
</evidence>
<evidence type="ECO:0000256" key="3">
    <source>
        <dbReference type="ARBA" id="ARBA00022833"/>
    </source>
</evidence>
<dbReference type="InterPro" id="IPR011057">
    <property type="entry name" value="Mss4-like_sf"/>
</dbReference>
<dbReference type="Gene3D" id="3.90.1590.10">
    <property type="entry name" value="glutathione-dependent formaldehyde- activating enzyme (gfa)"/>
    <property type="match status" value="1"/>
</dbReference>
<feature type="domain" description="CENP-V/GFA" evidence="5">
    <location>
        <begin position="4"/>
        <end position="126"/>
    </location>
</feature>
<comment type="caution">
    <text evidence="6">The sequence shown here is derived from an EMBL/GenBank/DDBJ whole genome shotgun (WGS) entry which is preliminary data.</text>
</comment>
<dbReference type="RefSeq" id="WP_194137748.1">
    <property type="nucleotide sequence ID" value="NZ_JADFFK010000034.1"/>
</dbReference>
<keyword evidence="3" id="KW-0862">Zinc</keyword>
<name>A0ABR9XAD8_9RHOB</name>
<dbReference type="Pfam" id="PF04828">
    <property type="entry name" value="GFA"/>
    <property type="match status" value="1"/>
</dbReference>
<keyword evidence="2" id="KW-0479">Metal-binding</keyword>
<sequence length="162" mass="17521">MPSHQGGCLCGGIRYETLAEPSRVTVCHCRFCQKATGSAYMVEPIFEADNLVLLSGLPKVYKQVSAGSGKVVHIHFCPDCGTKLWLSFERFPDAVGVYAGTFDDPCWFPIDPATAKHIFLGAARADTIVPGGLPTFVEHAMTNEGTPQEASVFDTFHQIGGR</sequence>
<proteinExistence type="inferred from homology"/>
<dbReference type="SUPFAM" id="SSF51316">
    <property type="entry name" value="Mss4-like"/>
    <property type="match status" value="1"/>
</dbReference>
<dbReference type="PROSITE" id="PS51891">
    <property type="entry name" value="CENP_V_GFA"/>
    <property type="match status" value="1"/>
</dbReference>
<evidence type="ECO:0000313" key="7">
    <source>
        <dbReference type="Proteomes" id="UP000607796"/>
    </source>
</evidence>
<evidence type="ECO:0000259" key="5">
    <source>
        <dbReference type="PROSITE" id="PS51891"/>
    </source>
</evidence>
<comment type="similarity">
    <text evidence="1">Belongs to the Gfa family.</text>
</comment>
<evidence type="ECO:0000256" key="2">
    <source>
        <dbReference type="ARBA" id="ARBA00022723"/>
    </source>
</evidence>
<keyword evidence="4" id="KW-0456">Lyase</keyword>
<keyword evidence="7" id="KW-1185">Reference proteome</keyword>
<dbReference type="EMBL" id="JADFFK010000034">
    <property type="protein sequence ID" value="MBE9640478.1"/>
    <property type="molecule type" value="Genomic_DNA"/>
</dbReference>
<protein>
    <submittedName>
        <fullName evidence="6">GFA family protein</fullName>
    </submittedName>
</protein>
<reference evidence="6 7" key="1">
    <citation type="journal article" date="2021" name="Int. J. Syst. Evol. Microbiol.">
        <title>Salipiger mangrovisoli sp. nov., isolated from mangrove soil and the proposal for the reclassification of Paraphaeobacter pallidus as Salipiger pallidus comb. nov.</title>
        <authorList>
            <person name="Du J."/>
            <person name="Liu Y."/>
            <person name="Pei T."/>
            <person name="Deng M.R."/>
            <person name="Zhu H."/>
        </authorList>
    </citation>
    <scope>NUCLEOTIDE SEQUENCE [LARGE SCALE GENOMIC DNA]</scope>
    <source>
        <strain evidence="6 7">6D45A</strain>
    </source>
</reference>
<evidence type="ECO:0000313" key="6">
    <source>
        <dbReference type="EMBL" id="MBE9640478.1"/>
    </source>
</evidence>
<accession>A0ABR9XAD8</accession>
<dbReference type="InterPro" id="IPR006913">
    <property type="entry name" value="CENP-V/GFA"/>
</dbReference>
<evidence type="ECO:0000256" key="4">
    <source>
        <dbReference type="ARBA" id="ARBA00023239"/>
    </source>
</evidence>
<gene>
    <name evidence="6" type="ORF">IQ782_26860</name>
</gene>
<dbReference type="Proteomes" id="UP000607796">
    <property type="component" value="Unassembled WGS sequence"/>
</dbReference>
<dbReference type="PANTHER" id="PTHR33337">
    <property type="entry name" value="GFA DOMAIN-CONTAINING PROTEIN"/>
    <property type="match status" value="1"/>
</dbReference>
<dbReference type="PANTHER" id="PTHR33337:SF40">
    <property type="entry name" value="CENP-V_GFA DOMAIN-CONTAINING PROTEIN-RELATED"/>
    <property type="match status" value="1"/>
</dbReference>